<dbReference type="Proteomes" id="UP000182347">
    <property type="component" value="Unassembled WGS sequence"/>
</dbReference>
<gene>
    <name evidence="1" type="ORF">SAMN05216244_2830</name>
</gene>
<keyword evidence="2" id="KW-1185">Reference proteome</keyword>
<dbReference type="OrthoDB" id="2692106at2"/>
<dbReference type="RefSeq" id="WP_074599911.1">
    <property type="nucleotide sequence ID" value="NZ_FNHF01000003.1"/>
</dbReference>
<proteinExistence type="predicted"/>
<evidence type="ECO:0000313" key="1">
    <source>
        <dbReference type="EMBL" id="SDM54016.1"/>
    </source>
</evidence>
<dbReference type="AlphaFoldDB" id="A0A1G9U257"/>
<sequence length="351" mass="41728">MARSPSRRKFIERVVEKPMLNKHMTLEDYVNTIRMDHTEDEVVHMTRLFCMDSTSDYVKRTGMEFLYMNGFFQELDILLLQNKQSINPINRKWAYLYELFVLRKQGAKPKHELLKKVHQMKTNIAELNCLVGFMKIYLYYDLNEFEKLGDYLDHQSELISEIEDSFLTSLFFVRLNETLFTYYWKRNELILARKYAFQVLTYPYCQERKANIHMHLGLSYLYENYLQCIYHLEEAKRIATLYNKTTLIKAIEQQNYPFISAHFGVVDGVTTTDPSEQAHLAIARGDMEEAKRILKSISLESPFRKYYLGLAEQDKGILLRAYNDFIVKRSDYFFSRLPLLAINNSRFKNDA</sequence>
<dbReference type="Pfam" id="PF22871">
    <property type="entry name" value="AimR"/>
    <property type="match status" value="1"/>
</dbReference>
<dbReference type="InterPro" id="IPR047705">
    <property type="entry name" value="AimR-like"/>
</dbReference>
<dbReference type="STRING" id="482461.SAMN05216244_2830"/>
<dbReference type="EMBL" id="FNHF01000003">
    <property type="protein sequence ID" value="SDM54016.1"/>
    <property type="molecule type" value="Genomic_DNA"/>
</dbReference>
<accession>A0A1G9U257</accession>
<reference evidence="2" key="1">
    <citation type="submission" date="2016-10" db="EMBL/GenBank/DDBJ databases">
        <authorList>
            <person name="Varghese N."/>
            <person name="Submissions S."/>
        </authorList>
    </citation>
    <scope>NUCLEOTIDE SEQUENCE [LARGE SCALE GENOMIC DNA]</scope>
    <source>
        <strain evidence="2">CGMCC 1.6199</strain>
    </source>
</reference>
<name>A0A1G9U257_9BACI</name>
<evidence type="ECO:0000313" key="2">
    <source>
        <dbReference type="Proteomes" id="UP000182347"/>
    </source>
</evidence>
<organism evidence="1 2">
    <name type="scientific">Sediminibacillus halophilus</name>
    <dbReference type="NCBI Taxonomy" id="482461"/>
    <lineage>
        <taxon>Bacteria</taxon>
        <taxon>Bacillati</taxon>
        <taxon>Bacillota</taxon>
        <taxon>Bacilli</taxon>
        <taxon>Bacillales</taxon>
        <taxon>Bacillaceae</taxon>
        <taxon>Sediminibacillus</taxon>
    </lineage>
</organism>
<protein>
    <submittedName>
        <fullName evidence="1">Uncharacterized protein</fullName>
    </submittedName>
</protein>
<dbReference type="NCBIfam" id="NF038310">
    <property type="entry name" value="lysogeny_AimR"/>
    <property type="match status" value="1"/>
</dbReference>